<dbReference type="InterPro" id="IPR033887">
    <property type="entry name" value="PTS_IIA_man"/>
</dbReference>
<keyword evidence="5" id="KW-0808">Transferase</keyword>
<evidence type="ECO:0000256" key="2">
    <source>
        <dbReference type="ARBA" id="ARBA00022448"/>
    </source>
</evidence>
<dbReference type="InterPro" id="IPR051471">
    <property type="entry name" value="Bacterial_PTS_sugar_comp"/>
</dbReference>
<dbReference type="KEGG" id="cpab:G6534_10145"/>
<keyword evidence="3" id="KW-0963">Cytoplasm</keyword>
<organism evidence="9 10">
    <name type="scientific">Companilactobacillus pabuli</name>
    <dbReference type="NCBI Taxonomy" id="2714036"/>
    <lineage>
        <taxon>Bacteria</taxon>
        <taxon>Bacillati</taxon>
        <taxon>Bacillota</taxon>
        <taxon>Bacilli</taxon>
        <taxon>Lactobacillales</taxon>
        <taxon>Lactobacillaceae</taxon>
        <taxon>Companilactobacillus</taxon>
    </lineage>
</organism>
<dbReference type="Pfam" id="PF03610">
    <property type="entry name" value="EIIA-man"/>
    <property type="match status" value="1"/>
</dbReference>
<keyword evidence="2" id="KW-0813">Transport</keyword>
<dbReference type="GO" id="GO:0016301">
    <property type="term" value="F:kinase activity"/>
    <property type="evidence" value="ECO:0007669"/>
    <property type="project" value="UniProtKB-KW"/>
</dbReference>
<dbReference type="EMBL" id="CP049366">
    <property type="protein sequence ID" value="QMT84957.1"/>
    <property type="molecule type" value="Genomic_DNA"/>
</dbReference>
<dbReference type="Proteomes" id="UP000514410">
    <property type="component" value="Chromosome"/>
</dbReference>
<dbReference type="CDD" id="cd00006">
    <property type="entry name" value="PTS_IIA_man"/>
    <property type="match status" value="1"/>
</dbReference>
<dbReference type="GO" id="GO:0005737">
    <property type="term" value="C:cytoplasm"/>
    <property type="evidence" value="ECO:0007669"/>
    <property type="project" value="UniProtKB-SubCell"/>
</dbReference>
<evidence type="ECO:0000256" key="6">
    <source>
        <dbReference type="ARBA" id="ARBA00022683"/>
    </source>
</evidence>
<proteinExistence type="predicted"/>
<dbReference type="GO" id="GO:0009401">
    <property type="term" value="P:phosphoenolpyruvate-dependent sugar phosphotransferase system"/>
    <property type="evidence" value="ECO:0007669"/>
    <property type="project" value="UniProtKB-KW"/>
</dbReference>
<sequence length="140" mass="15802">MIPILVITHGESASKLVETAEMITGKQDECQTVKFVMGESLDKLKDDIVDHINKFENTSDMLCLADLKGGTPFNVLVELTKKYPKMDIITGVNVPMLMETFIQRTIGISKENLIRKAIDAGHKGIYRYEHVLSKKDDEEF</sequence>
<reference evidence="9 10" key="1">
    <citation type="submission" date="2020-02" db="EMBL/GenBank/DDBJ databases">
        <title>Complete Genome Sequence of Lactobacillus sp. NFFJ11 Isolated from animal feed.</title>
        <authorList>
            <person name="Jung J.Y."/>
        </authorList>
    </citation>
    <scope>NUCLEOTIDE SEQUENCE [LARGE SCALE GENOMIC DNA]</scope>
    <source>
        <strain evidence="9 10">NFFJ11</strain>
    </source>
</reference>
<dbReference type="InterPro" id="IPR036662">
    <property type="entry name" value="PTS_EIIA_man-typ_sf"/>
</dbReference>
<dbReference type="GO" id="GO:0016020">
    <property type="term" value="C:membrane"/>
    <property type="evidence" value="ECO:0007669"/>
    <property type="project" value="InterPro"/>
</dbReference>
<keyword evidence="7" id="KW-0418">Kinase</keyword>
<dbReference type="SUPFAM" id="SSF53062">
    <property type="entry name" value="PTS system fructose IIA component-like"/>
    <property type="match status" value="1"/>
</dbReference>
<evidence type="ECO:0000256" key="7">
    <source>
        <dbReference type="ARBA" id="ARBA00022777"/>
    </source>
</evidence>
<feature type="domain" description="PTS EIIA type-4" evidence="8">
    <location>
        <begin position="1"/>
        <end position="125"/>
    </location>
</feature>
<evidence type="ECO:0000313" key="10">
    <source>
        <dbReference type="Proteomes" id="UP000514410"/>
    </source>
</evidence>
<protein>
    <submittedName>
        <fullName evidence="9">PTS sugar transporter subunit IIA</fullName>
    </submittedName>
</protein>
<dbReference type="InterPro" id="IPR004701">
    <property type="entry name" value="PTS_EIIA_man-typ"/>
</dbReference>
<evidence type="ECO:0000256" key="5">
    <source>
        <dbReference type="ARBA" id="ARBA00022679"/>
    </source>
</evidence>
<keyword evidence="10" id="KW-1185">Reference proteome</keyword>
<name>A0A7L7KYU9_9LACO</name>
<evidence type="ECO:0000313" key="9">
    <source>
        <dbReference type="EMBL" id="QMT84957.1"/>
    </source>
</evidence>
<dbReference type="RefSeq" id="WP_182082745.1">
    <property type="nucleotide sequence ID" value="NZ_CP049366.1"/>
</dbReference>
<evidence type="ECO:0000256" key="4">
    <source>
        <dbReference type="ARBA" id="ARBA00022597"/>
    </source>
</evidence>
<dbReference type="PROSITE" id="PS51096">
    <property type="entry name" value="PTS_EIIA_TYPE_4"/>
    <property type="match status" value="1"/>
</dbReference>
<evidence type="ECO:0000256" key="3">
    <source>
        <dbReference type="ARBA" id="ARBA00022490"/>
    </source>
</evidence>
<accession>A0A7L7KYU9</accession>
<comment type="subcellular location">
    <subcellularLocation>
        <location evidence="1">Cytoplasm</location>
    </subcellularLocation>
</comment>
<dbReference type="PANTHER" id="PTHR33799">
    <property type="entry name" value="PTS PERMEASE-RELATED-RELATED"/>
    <property type="match status" value="1"/>
</dbReference>
<dbReference type="AlphaFoldDB" id="A0A7L7KYU9"/>
<evidence type="ECO:0000259" key="8">
    <source>
        <dbReference type="PROSITE" id="PS51096"/>
    </source>
</evidence>
<evidence type="ECO:0000256" key="1">
    <source>
        <dbReference type="ARBA" id="ARBA00004496"/>
    </source>
</evidence>
<keyword evidence="4 9" id="KW-0762">Sugar transport</keyword>
<dbReference type="Gene3D" id="3.40.50.510">
    <property type="entry name" value="Phosphotransferase system, mannose-type IIA component"/>
    <property type="match status" value="1"/>
</dbReference>
<keyword evidence="6" id="KW-0598">Phosphotransferase system</keyword>
<gene>
    <name evidence="9" type="ORF">G6534_10145</name>
</gene>
<dbReference type="PANTHER" id="PTHR33799:SF1">
    <property type="entry name" value="PTS SYSTEM MANNOSE-SPECIFIC EIIAB COMPONENT-RELATED"/>
    <property type="match status" value="1"/>
</dbReference>